<protein>
    <recommendedName>
        <fullName evidence="4">DNA/RNA-binding protein Alba-like domain-containing protein</fullName>
    </recommendedName>
</protein>
<dbReference type="STRING" id="461836.A0A0L0D5U5"/>
<dbReference type="GeneID" id="25569705"/>
<name>A0A0L0D5U5_THETB</name>
<organism evidence="5 6">
    <name type="scientific">Thecamonas trahens ATCC 50062</name>
    <dbReference type="NCBI Taxonomy" id="461836"/>
    <lineage>
        <taxon>Eukaryota</taxon>
        <taxon>Apusozoa</taxon>
        <taxon>Apusomonadida</taxon>
        <taxon>Apusomonadidae</taxon>
        <taxon>Thecamonas</taxon>
    </lineage>
</organism>
<dbReference type="PANTHER" id="PTHR13516:SF4">
    <property type="entry name" value="FI09323P"/>
    <property type="match status" value="1"/>
</dbReference>
<dbReference type="SUPFAM" id="SSF82704">
    <property type="entry name" value="AlbA-like"/>
    <property type="match status" value="1"/>
</dbReference>
<evidence type="ECO:0000259" key="4">
    <source>
        <dbReference type="Pfam" id="PF01918"/>
    </source>
</evidence>
<dbReference type="InterPro" id="IPR002775">
    <property type="entry name" value="DNA/RNA-bd_Alba-like"/>
</dbReference>
<evidence type="ECO:0000313" key="5">
    <source>
        <dbReference type="EMBL" id="KNC47724.1"/>
    </source>
</evidence>
<evidence type="ECO:0000256" key="2">
    <source>
        <dbReference type="ARBA" id="ARBA00008018"/>
    </source>
</evidence>
<comment type="similarity">
    <text evidence="2">Belongs to the histone-like Alba family.</text>
</comment>
<keyword evidence="6" id="KW-1185">Reference proteome</keyword>
<dbReference type="Pfam" id="PF01918">
    <property type="entry name" value="Alba"/>
    <property type="match status" value="1"/>
</dbReference>
<dbReference type="RefSeq" id="XP_013759367.1">
    <property type="nucleotide sequence ID" value="XM_013903913.1"/>
</dbReference>
<dbReference type="OrthoDB" id="424402at2759"/>
<reference evidence="5 6" key="1">
    <citation type="submission" date="2010-05" db="EMBL/GenBank/DDBJ databases">
        <title>The Genome Sequence of Thecamonas trahens ATCC 50062.</title>
        <authorList>
            <consortium name="The Broad Institute Genome Sequencing Platform"/>
            <person name="Russ C."/>
            <person name="Cuomo C."/>
            <person name="Shea T."/>
            <person name="Young S.K."/>
            <person name="Zeng Q."/>
            <person name="Koehrsen M."/>
            <person name="Haas B."/>
            <person name="Borodovsky M."/>
            <person name="Guigo R."/>
            <person name="Alvarado L."/>
            <person name="Berlin A."/>
            <person name="Bochicchio J."/>
            <person name="Borenstein D."/>
            <person name="Chapman S."/>
            <person name="Chen Z."/>
            <person name="Freedman E."/>
            <person name="Gellesch M."/>
            <person name="Goldberg J."/>
            <person name="Griggs A."/>
            <person name="Gujja S."/>
            <person name="Heilman E."/>
            <person name="Heiman D."/>
            <person name="Hepburn T."/>
            <person name="Howarth C."/>
            <person name="Jen D."/>
            <person name="Larson L."/>
            <person name="Mehta T."/>
            <person name="Park D."/>
            <person name="Pearson M."/>
            <person name="Roberts A."/>
            <person name="Saif S."/>
            <person name="Shenoy N."/>
            <person name="Sisk P."/>
            <person name="Stolte C."/>
            <person name="Sykes S."/>
            <person name="Thomson T."/>
            <person name="Walk T."/>
            <person name="White J."/>
            <person name="Yandava C."/>
            <person name="Burger G."/>
            <person name="Gray M.W."/>
            <person name="Holland P.W.H."/>
            <person name="King N."/>
            <person name="Lang F.B.F."/>
            <person name="Roger A.J."/>
            <person name="Ruiz-Trillo I."/>
            <person name="Lander E."/>
            <person name="Nusbaum C."/>
        </authorList>
    </citation>
    <scope>NUCLEOTIDE SEQUENCE [LARGE SCALE GENOMIC DNA]</scope>
    <source>
        <strain evidence="5 6">ATCC 50062</strain>
    </source>
</reference>
<proteinExistence type="inferred from homology"/>
<gene>
    <name evidence="5" type="ORF">AMSG_11790</name>
</gene>
<dbReference type="InterPro" id="IPR051958">
    <property type="entry name" value="Alba-like_NAB"/>
</dbReference>
<sequence>MAASSPAGTNGGLPAHAIGVTTQGKVKLYVGYGAKVLAEGPMLEIRARGRAVPKAVSVAEALKRKIPGLHQVSTIESHNDHPAMIIVLSKDPPLGAPDLIGYQHSADNV</sequence>
<dbReference type="GO" id="GO:0003723">
    <property type="term" value="F:RNA binding"/>
    <property type="evidence" value="ECO:0007669"/>
    <property type="project" value="TreeGrafter"/>
</dbReference>
<feature type="domain" description="DNA/RNA-binding protein Alba-like" evidence="4">
    <location>
        <begin position="18"/>
        <end position="77"/>
    </location>
</feature>
<dbReference type="PANTHER" id="PTHR13516">
    <property type="entry name" value="RIBONUCLEASE P SUBUNIT P25"/>
    <property type="match status" value="1"/>
</dbReference>
<evidence type="ECO:0000256" key="3">
    <source>
        <dbReference type="ARBA" id="ARBA00023242"/>
    </source>
</evidence>
<dbReference type="GO" id="GO:0005634">
    <property type="term" value="C:nucleus"/>
    <property type="evidence" value="ECO:0007669"/>
    <property type="project" value="UniProtKB-SubCell"/>
</dbReference>
<comment type="subcellular location">
    <subcellularLocation>
        <location evidence="1">Nucleus</location>
    </subcellularLocation>
</comment>
<evidence type="ECO:0000256" key="1">
    <source>
        <dbReference type="ARBA" id="ARBA00004123"/>
    </source>
</evidence>
<dbReference type="AlphaFoldDB" id="A0A0L0D5U5"/>
<dbReference type="InterPro" id="IPR036882">
    <property type="entry name" value="Alba-like_dom_sf"/>
</dbReference>
<keyword evidence="3" id="KW-0539">Nucleus</keyword>
<dbReference type="EMBL" id="GL349448">
    <property type="protein sequence ID" value="KNC47724.1"/>
    <property type="molecule type" value="Genomic_DNA"/>
</dbReference>
<dbReference type="Gene3D" id="3.30.110.20">
    <property type="entry name" value="Alba-like domain"/>
    <property type="match status" value="1"/>
</dbReference>
<accession>A0A0L0D5U5</accession>
<dbReference type="Proteomes" id="UP000054408">
    <property type="component" value="Unassembled WGS sequence"/>
</dbReference>
<evidence type="ECO:0000313" key="6">
    <source>
        <dbReference type="Proteomes" id="UP000054408"/>
    </source>
</evidence>